<accession>A0A2P2LJD5</accession>
<reference evidence="1" key="1">
    <citation type="submission" date="2018-02" db="EMBL/GenBank/DDBJ databases">
        <title>Rhizophora mucronata_Transcriptome.</title>
        <authorList>
            <person name="Meera S.P."/>
            <person name="Sreeshan A."/>
            <person name="Augustine A."/>
        </authorList>
    </citation>
    <scope>NUCLEOTIDE SEQUENCE</scope>
    <source>
        <tissue evidence="1">Leaf</tissue>
    </source>
</reference>
<dbReference type="AlphaFoldDB" id="A0A2P2LJD5"/>
<organism evidence="1">
    <name type="scientific">Rhizophora mucronata</name>
    <name type="common">Asiatic mangrove</name>
    <dbReference type="NCBI Taxonomy" id="61149"/>
    <lineage>
        <taxon>Eukaryota</taxon>
        <taxon>Viridiplantae</taxon>
        <taxon>Streptophyta</taxon>
        <taxon>Embryophyta</taxon>
        <taxon>Tracheophyta</taxon>
        <taxon>Spermatophyta</taxon>
        <taxon>Magnoliopsida</taxon>
        <taxon>eudicotyledons</taxon>
        <taxon>Gunneridae</taxon>
        <taxon>Pentapetalae</taxon>
        <taxon>rosids</taxon>
        <taxon>fabids</taxon>
        <taxon>Malpighiales</taxon>
        <taxon>Rhizophoraceae</taxon>
        <taxon>Rhizophora</taxon>
    </lineage>
</organism>
<proteinExistence type="predicted"/>
<protein>
    <submittedName>
        <fullName evidence="1">Glucose-6-phosphate 1-dehydrogenase</fullName>
    </submittedName>
</protein>
<evidence type="ECO:0000313" key="1">
    <source>
        <dbReference type="EMBL" id="MBX18071.1"/>
    </source>
</evidence>
<dbReference type="EMBL" id="GGEC01037587">
    <property type="protein sequence ID" value="MBX18071.1"/>
    <property type="molecule type" value="Transcribed_RNA"/>
</dbReference>
<name>A0A2P2LJD5_RHIMU</name>
<sequence length="97" mass="10919">MATHFSSCNFSPSSSSLRQERKLVSRLIVVPRKSGFSTWVSRIHSRIHGKKHFQLKSSNGRPLNAVSLQDGQFLLPLYLLSHPSVHHFCGARPTHTV</sequence>